<name>A0A918YPT1_9ACTN</name>
<dbReference type="Pfam" id="PF13563">
    <property type="entry name" value="2_5_RNA_ligase2"/>
    <property type="match status" value="1"/>
</dbReference>
<dbReference type="Gene3D" id="3.90.1140.10">
    <property type="entry name" value="Cyclic phosphodiesterase"/>
    <property type="match status" value="1"/>
</dbReference>
<proteinExistence type="predicted"/>
<protein>
    <recommendedName>
        <fullName evidence="4">2'-5' RNA ligase family protein</fullName>
    </recommendedName>
</protein>
<evidence type="ECO:0000313" key="3">
    <source>
        <dbReference type="Proteomes" id="UP000655443"/>
    </source>
</evidence>
<dbReference type="InterPro" id="IPR009097">
    <property type="entry name" value="Cyclic_Pdiesterase"/>
</dbReference>
<gene>
    <name evidence="2" type="ORF">GCM10010339_73560</name>
</gene>
<accession>A0A918YPT1</accession>
<dbReference type="AlphaFoldDB" id="A0A918YPT1"/>
<feature type="region of interest" description="Disordered" evidence="1">
    <location>
        <begin position="1"/>
        <end position="26"/>
    </location>
</feature>
<organism evidence="2 3">
    <name type="scientific">Streptomyces alanosinicus</name>
    <dbReference type="NCBI Taxonomy" id="68171"/>
    <lineage>
        <taxon>Bacteria</taxon>
        <taxon>Bacillati</taxon>
        <taxon>Actinomycetota</taxon>
        <taxon>Actinomycetes</taxon>
        <taxon>Kitasatosporales</taxon>
        <taxon>Streptomycetaceae</taxon>
        <taxon>Streptomyces</taxon>
    </lineage>
</organism>
<evidence type="ECO:0000256" key="1">
    <source>
        <dbReference type="SAM" id="MobiDB-lite"/>
    </source>
</evidence>
<evidence type="ECO:0000313" key="2">
    <source>
        <dbReference type="EMBL" id="GHE11961.1"/>
    </source>
</evidence>
<reference evidence="2" key="2">
    <citation type="submission" date="2020-09" db="EMBL/GenBank/DDBJ databases">
        <authorList>
            <person name="Sun Q."/>
            <person name="Ohkuma M."/>
        </authorList>
    </citation>
    <scope>NUCLEOTIDE SEQUENCE</scope>
    <source>
        <strain evidence="2">JCM 4714</strain>
    </source>
</reference>
<dbReference type="SUPFAM" id="SSF55144">
    <property type="entry name" value="LigT-like"/>
    <property type="match status" value="1"/>
</dbReference>
<comment type="caution">
    <text evidence="2">The sequence shown here is derived from an EMBL/GenBank/DDBJ whole genome shotgun (WGS) entry which is preliminary data.</text>
</comment>
<sequence>MLSDRHPLRDVLTRDDRSFPPAPPSDLDDPVLIVEHDWAAFAALNAMTDHWDRPGWTQGQRHFYWLITDFGSPVLEAHAAQCQQQIEHLGMDLVPTDGMHITVVKVGSAAQMRPDVLDRLCREAWQLPVAPFPLLAHPVAGSRGAVRFTLTPWTPLVALHLTLTDVSRRVGVPGGAPSSGYRPHLGLAYNPCRRPAAPVVNAVSELRKLPPVPLQVSAVDLVELRRERSAYRWETIVTVPLAG</sequence>
<dbReference type="EMBL" id="BMVG01000031">
    <property type="protein sequence ID" value="GHE11961.1"/>
    <property type="molecule type" value="Genomic_DNA"/>
</dbReference>
<feature type="compositionally biased region" description="Basic and acidic residues" evidence="1">
    <location>
        <begin position="1"/>
        <end position="18"/>
    </location>
</feature>
<keyword evidence="3" id="KW-1185">Reference proteome</keyword>
<dbReference type="RefSeq" id="WP_189957961.1">
    <property type="nucleotide sequence ID" value="NZ_BMVG01000031.1"/>
</dbReference>
<dbReference type="Proteomes" id="UP000655443">
    <property type="component" value="Unassembled WGS sequence"/>
</dbReference>
<reference evidence="2" key="1">
    <citation type="journal article" date="2014" name="Int. J. Syst. Evol. Microbiol.">
        <title>Complete genome sequence of Corynebacterium casei LMG S-19264T (=DSM 44701T), isolated from a smear-ripened cheese.</title>
        <authorList>
            <consortium name="US DOE Joint Genome Institute (JGI-PGF)"/>
            <person name="Walter F."/>
            <person name="Albersmeier A."/>
            <person name="Kalinowski J."/>
            <person name="Ruckert C."/>
        </authorList>
    </citation>
    <scope>NUCLEOTIDE SEQUENCE</scope>
    <source>
        <strain evidence="2">JCM 4714</strain>
    </source>
</reference>
<evidence type="ECO:0008006" key="4">
    <source>
        <dbReference type="Google" id="ProtNLM"/>
    </source>
</evidence>